<name>A0A7W5ZIW9_9BACT</name>
<accession>A0A7W5ZIW9</accession>
<proteinExistence type="predicted"/>
<gene>
    <name evidence="2" type="ORF">FHS57_000739</name>
</gene>
<keyword evidence="3" id="KW-1185">Reference proteome</keyword>
<dbReference type="Proteomes" id="UP000541352">
    <property type="component" value="Unassembled WGS sequence"/>
</dbReference>
<organism evidence="2 3">
    <name type="scientific">Runella defluvii</name>
    <dbReference type="NCBI Taxonomy" id="370973"/>
    <lineage>
        <taxon>Bacteria</taxon>
        <taxon>Pseudomonadati</taxon>
        <taxon>Bacteroidota</taxon>
        <taxon>Cytophagia</taxon>
        <taxon>Cytophagales</taxon>
        <taxon>Spirosomataceae</taxon>
        <taxon>Runella</taxon>
    </lineage>
</organism>
<evidence type="ECO:0000313" key="3">
    <source>
        <dbReference type="Proteomes" id="UP000541352"/>
    </source>
</evidence>
<dbReference type="Gene3D" id="2.40.50.100">
    <property type="match status" value="1"/>
</dbReference>
<evidence type="ECO:0000256" key="1">
    <source>
        <dbReference type="SAM" id="Phobius"/>
    </source>
</evidence>
<feature type="transmembrane region" description="Helical" evidence="1">
    <location>
        <begin position="32"/>
        <end position="52"/>
    </location>
</feature>
<dbReference type="PRINTS" id="PR01490">
    <property type="entry name" value="RTXTOXIND"/>
</dbReference>
<dbReference type="PANTHER" id="PTHR30386">
    <property type="entry name" value="MEMBRANE FUSION SUBUNIT OF EMRAB-TOLC MULTIDRUG EFFLUX PUMP"/>
    <property type="match status" value="1"/>
</dbReference>
<reference evidence="2 3" key="1">
    <citation type="submission" date="2020-08" db="EMBL/GenBank/DDBJ databases">
        <title>Genomic Encyclopedia of Type Strains, Phase IV (KMG-IV): sequencing the most valuable type-strain genomes for metagenomic binning, comparative biology and taxonomic classification.</title>
        <authorList>
            <person name="Goeker M."/>
        </authorList>
    </citation>
    <scope>NUCLEOTIDE SEQUENCE [LARGE SCALE GENOMIC DNA]</scope>
    <source>
        <strain evidence="2 3">DSM 17976</strain>
    </source>
</reference>
<dbReference type="SUPFAM" id="SSF51230">
    <property type="entry name" value="Single hybrid motif"/>
    <property type="match status" value="1"/>
</dbReference>
<sequence length="453" mass="51331">MLNISKQRVNVPAIENEVNSLHTLHSPKTARIVYRWILGIVIVLILVMFLPWQQNINGKGYVTALTPKDRPQNIQNAVAGQIQHWYVREGDYVKKGDTLLTISEIKDDYFDPQVLVRTQEQIEAKQAAINAYNAKIQATDSQISSLRQGLQLSLEKTRNKLLQARLKVKSDSADFIAINRGFDITKERLERGEAMYKDGTISLVDLESRRVKFQEDQAKVTSQSQKLAISRNELINARIELSSVQVDYQKDIAKSFSDRSSALSSLADGESELSKLKNKYENIRIRREQYVVHAPQDGYIIKTLKAGIGETIKEGESIVTLQPDKPDLAVELYIKAMDLSLIKPGRHVRLEFDGWPALQFSGWPGTSVGTFGGTVAIVDRVNSKNGEYRLLIKSDHEGNENDKWPDQLRIGSGVNGFVMLKDVPIWWEVWRQLNGFPPDYLSDILPAEEKEKK</sequence>
<comment type="caution">
    <text evidence="2">The sequence shown here is derived from an EMBL/GenBank/DDBJ whole genome shotgun (WGS) entry which is preliminary data.</text>
</comment>
<keyword evidence="1" id="KW-1133">Transmembrane helix</keyword>
<dbReference type="InterPro" id="IPR011053">
    <property type="entry name" value="Single_hybrid_motif"/>
</dbReference>
<dbReference type="AlphaFoldDB" id="A0A7W5ZIW9"/>
<keyword evidence="1" id="KW-0812">Transmembrane</keyword>
<evidence type="ECO:0000313" key="2">
    <source>
        <dbReference type="EMBL" id="MBB3836757.1"/>
    </source>
</evidence>
<protein>
    <submittedName>
        <fullName evidence="2">Multidrug resistance efflux pump</fullName>
    </submittedName>
</protein>
<dbReference type="InterPro" id="IPR050739">
    <property type="entry name" value="MFP"/>
</dbReference>
<dbReference type="EMBL" id="JACIBY010000001">
    <property type="protein sequence ID" value="MBB3836757.1"/>
    <property type="molecule type" value="Genomic_DNA"/>
</dbReference>
<keyword evidence="1" id="KW-0472">Membrane</keyword>
<dbReference type="RefSeq" id="WP_183971527.1">
    <property type="nucleotide sequence ID" value="NZ_JACIBY010000001.1"/>
</dbReference>